<accession>Q2GGP4</accession>
<evidence type="ECO:0000313" key="2">
    <source>
        <dbReference type="Proteomes" id="UP000008320"/>
    </source>
</evidence>
<dbReference type="STRING" id="205920.ECH_0578"/>
<name>Q2GGP4_EHRCR</name>
<dbReference type="EMBL" id="CP000236">
    <property type="protein sequence ID" value="ABD44895.1"/>
    <property type="molecule type" value="Genomic_DNA"/>
</dbReference>
<evidence type="ECO:0000313" key="1">
    <source>
        <dbReference type="EMBL" id="ABD44895.1"/>
    </source>
</evidence>
<reference evidence="1 2" key="1">
    <citation type="journal article" date="2006" name="PLoS Genet.">
        <title>Comparative genomics of emerging human ehrlichiosis agents.</title>
        <authorList>
            <person name="Dunning Hotopp J.C."/>
            <person name="Lin M."/>
            <person name="Madupu R."/>
            <person name="Crabtree J."/>
            <person name="Angiuoli S.V."/>
            <person name="Eisen J.A."/>
            <person name="Seshadri R."/>
            <person name="Ren Q."/>
            <person name="Wu M."/>
            <person name="Utterback T.R."/>
            <person name="Smith S."/>
            <person name="Lewis M."/>
            <person name="Khouri H."/>
            <person name="Zhang C."/>
            <person name="Niu H."/>
            <person name="Lin Q."/>
            <person name="Ohashi N."/>
            <person name="Zhi N."/>
            <person name="Nelson W."/>
            <person name="Brinkac L.M."/>
            <person name="Dodson R.J."/>
            <person name="Rosovitz M.J."/>
            <person name="Sundaram J."/>
            <person name="Daugherty S.C."/>
            <person name="Davidsen T."/>
            <person name="Durkin A.S."/>
            <person name="Gwinn M."/>
            <person name="Haft D.H."/>
            <person name="Selengut J.D."/>
            <person name="Sullivan S.A."/>
            <person name="Zafar N."/>
            <person name="Zhou L."/>
            <person name="Benahmed F."/>
            <person name="Forberger H."/>
            <person name="Halpin R."/>
            <person name="Mulligan S."/>
            <person name="Robinson J."/>
            <person name="White O."/>
            <person name="Rikihisa Y."/>
            <person name="Tettelin H."/>
        </authorList>
    </citation>
    <scope>NUCLEOTIDE SEQUENCE [LARGE SCALE GENOMIC DNA]</scope>
    <source>
        <strain evidence="2">ATCC CRL-10679 / Arkansas</strain>
    </source>
</reference>
<dbReference type="AlphaFoldDB" id="Q2GGP4"/>
<dbReference type="OrthoDB" id="7163251at2"/>
<proteinExistence type="predicted"/>
<dbReference type="HOGENOM" id="CLU_1466031_0_0_5"/>
<sequence length="185" mass="21470">MIFHIDGVDADKSKLLNKLITHKNYIWFYRSICIGIITTDNKFVLLKDESIPFYYEQQVVPSYIFFMKGREEGVKVWHCVLIKGCQVSQFVDKTSIIINMEKERNPIGIIVHICDIQDYGEIIYSGIGKMSMSNFKKNLKDICKSSANPQLSTVTFPISYWSKLVQNVVEIIPMQKINYTRINNN</sequence>
<gene>
    <name evidence="1" type="ordered locus">ECH_0578</name>
</gene>
<dbReference type="Proteomes" id="UP000008320">
    <property type="component" value="Chromosome"/>
</dbReference>
<keyword evidence="2" id="KW-1185">Reference proteome</keyword>
<dbReference type="KEGG" id="ech:ECH_0578"/>
<protein>
    <submittedName>
        <fullName evidence="1">Uncharacterized protein</fullName>
    </submittedName>
</protein>
<dbReference type="RefSeq" id="WP_011452689.1">
    <property type="nucleotide sequence ID" value="NC_007799.1"/>
</dbReference>
<organism evidence="1 2">
    <name type="scientific">Ehrlichia chaffeensis (strain ATCC CRL-10679 / Arkansas)</name>
    <dbReference type="NCBI Taxonomy" id="205920"/>
    <lineage>
        <taxon>Bacteria</taxon>
        <taxon>Pseudomonadati</taxon>
        <taxon>Pseudomonadota</taxon>
        <taxon>Alphaproteobacteria</taxon>
        <taxon>Rickettsiales</taxon>
        <taxon>Anaplasmataceae</taxon>
        <taxon>Ehrlichia</taxon>
    </lineage>
</organism>